<evidence type="ECO:0000256" key="6">
    <source>
        <dbReference type="ARBA" id="ARBA00022692"/>
    </source>
</evidence>
<evidence type="ECO:0000256" key="5">
    <source>
        <dbReference type="ARBA" id="ARBA00022553"/>
    </source>
</evidence>
<dbReference type="GO" id="GO:0009897">
    <property type="term" value="C:external side of plasma membrane"/>
    <property type="evidence" value="ECO:0007669"/>
    <property type="project" value="TreeGrafter"/>
</dbReference>
<dbReference type="InterPro" id="IPR017452">
    <property type="entry name" value="GPCR_Rhodpsn_7TM"/>
</dbReference>
<keyword evidence="6 17" id="KW-0812">Transmembrane</keyword>
<keyword evidence="12" id="KW-0325">Glycoprotein</keyword>
<evidence type="ECO:0000256" key="10">
    <source>
        <dbReference type="ARBA" id="ARBA00023157"/>
    </source>
</evidence>
<comment type="subunit">
    <text evidence="16">Interacts with IL8. Interacts with GNAI2.</text>
</comment>
<dbReference type="InterPro" id="IPR050119">
    <property type="entry name" value="CCR1-9-like"/>
</dbReference>
<keyword evidence="9 18" id="KW-0472">Membrane</keyword>
<dbReference type="OrthoDB" id="9946013at2759"/>
<dbReference type="GeneID" id="109323230"/>
<evidence type="ECO:0000256" key="13">
    <source>
        <dbReference type="ARBA" id="ARBA00023224"/>
    </source>
</evidence>
<dbReference type="PANTHER" id="PTHR10489">
    <property type="entry name" value="CELL ADHESION MOLECULE"/>
    <property type="match status" value="1"/>
</dbReference>
<dbReference type="GO" id="GO:0016494">
    <property type="term" value="F:C-X-C chemokine receptor activity"/>
    <property type="evidence" value="ECO:0007669"/>
    <property type="project" value="InterPro"/>
</dbReference>
<dbReference type="GeneTree" id="ENSGT01050000244848"/>
<evidence type="ECO:0000256" key="4">
    <source>
        <dbReference type="ARBA" id="ARBA00022500"/>
    </source>
</evidence>
<dbReference type="AlphaFoldDB" id="A0A7M4G3L7"/>
<evidence type="ECO:0000313" key="21">
    <source>
        <dbReference type="Proteomes" id="UP000594220"/>
    </source>
</evidence>
<dbReference type="SUPFAM" id="SSF81321">
    <property type="entry name" value="Family A G protein-coupled receptor-like"/>
    <property type="match status" value="1"/>
</dbReference>
<feature type="transmembrane region" description="Helical" evidence="18">
    <location>
        <begin position="90"/>
        <end position="112"/>
    </location>
</feature>
<evidence type="ECO:0000256" key="12">
    <source>
        <dbReference type="ARBA" id="ARBA00023180"/>
    </source>
</evidence>
<keyword evidence="5" id="KW-0597">Phosphoprotein</keyword>
<dbReference type="Gene3D" id="1.20.1070.10">
    <property type="entry name" value="Rhodopsin 7-helix transmembrane proteins"/>
    <property type="match status" value="1"/>
</dbReference>
<reference evidence="20" key="2">
    <citation type="submission" date="2025-09" db="UniProtKB">
        <authorList>
            <consortium name="Ensembl"/>
        </authorList>
    </citation>
    <scope>IDENTIFICATION</scope>
</reference>
<evidence type="ECO:0000256" key="17">
    <source>
        <dbReference type="RuleBase" id="RU000688"/>
    </source>
</evidence>
<feature type="transmembrane region" description="Helical" evidence="18">
    <location>
        <begin position="256"/>
        <end position="274"/>
    </location>
</feature>
<dbReference type="PANTHER" id="PTHR10489:SF689">
    <property type="entry name" value="C-X-C CHEMOKINE RECEPTOR TYPE 2"/>
    <property type="match status" value="1"/>
</dbReference>
<feature type="transmembrane region" description="Helical" evidence="18">
    <location>
        <begin position="54"/>
        <end position="78"/>
    </location>
</feature>
<evidence type="ECO:0000256" key="3">
    <source>
        <dbReference type="ARBA" id="ARBA00022475"/>
    </source>
</evidence>
<dbReference type="GO" id="GO:0019722">
    <property type="term" value="P:calcium-mediated signaling"/>
    <property type="evidence" value="ECO:0007669"/>
    <property type="project" value="TreeGrafter"/>
</dbReference>
<sequence length="365" mass="40908">MNWTSEMGELSNQDLQDLLENYTYDDYGYGTGLPDLNLVFSSPCRPEVSEANKYVVAVTYCLVFLLSVVGNALVVLVVSSNRTGRSVTDVYLLHLAVADLLFALSLPLWAVYRAHEWIFGTFMCKAVSALQEVNFYSGILLLACISVDRYLAIVHATRAATNKRHWVVPMCIFVWILSLLLSLPMFLFREAFRMHNGTTVCYEQIGQNTARIRVVLRILPQTFGFMLPLLIMLFCYGVTVHTLCQTRNAQRQRAMRVILAVVLVFLVCWLPYHLTLLADTLMRLGSLTETCQRRGQIDTALSATQILGFSHSCLNPVIYAFIGHKFRANFFKILAQRGLLSKEAVAQYGRGGSLASSSANTSTTL</sequence>
<keyword evidence="21" id="KW-1185">Reference proteome</keyword>
<dbReference type="OMA" id="GNQTTKW"/>
<dbReference type="PRINTS" id="PR00427">
    <property type="entry name" value="INTRLEUKIN8R"/>
</dbReference>
<keyword evidence="4" id="KW-0145">Chemotaxis</keyword>
<dbReference type="InterPro" id="IPR000174">
    <property type="entry name" value="Chemokine_CXCR_1/2"/>
</dbReference>
<dbReference type="GO" id="GO:0016493">
    <property type="term" value="F:C-C chemokine receptor activity"/>
    <property type="evidence" value="ECO:0007669"/>
    <property type="project" value="TreeGrafter"/>
</dbReference>
<dbReference type="PROSITE" id="PS00237">
    <property type="entry name" value="G_PROTEIN_RECEP_F1_1"/>
    <property type="match status" value="1"/>
</dbReference>
<dbReference type="Proteomes" id="UP000594220">
    <property type="component" value="Unplaced"/>
</dbReference>
<comment type="similarity">
    <text evidence="17">Belongs to the G-protein coupled receptor 1 family.</text>
</comment>
<protein>
    <recommendedName>
        <fullName evidence="2">C-X-C chemokine receptor type 2</fullName>
    </recommendedName>
    <alternativeName>
        <fullName evidence="15">High affinity interleukin-8 receptor B</fullName>
    </alternativeName>
</protein>
<dbReference type="Pfam" id="PF00001">
    <property type="entry name" value="7tm_1"/>
    <property type="match status" value="1"/>
</dbReference>
<evidence type="ECO:0000256" key="15">
    <source>
        <dbReference type="ARBA" id="ARBA00033468"/>
    </source>
</evidence>
<dbReference type="Ensembl" id="ENSCPRT00005031934.1">
    <property type="protein sequence ID" value="ENSCPRP00005027316.1"/>
    <property type="gene ID" value="ENSCPRG00005018924.1"/>
</dbReference>
<keyword evidence="3" id="KW-1003">Cell membrane</keyword>
<comment type="function">
    <text evidence="14">Receptor for interleukin-8 which is a powerful neutrophil chemotactic factor. Binding of IL-8 to the receptor causes activation of neutrophils. This response is mediated via a G-protein that activates a phosphatidylinositol-calcium second messenger system. Binds to IL-8 with high affinity. Also binds with high affinity to CXCL3, GRO/MGSA and NAP-2.</text>
</comment>
<dbReference type="GO" id="GO:0007204">
    <property type="term" value="P:positive regulation of cytosolic calcium ion concentration"/>
    <property type="evidence" value="ECO:0007669"/>
    <property type="project" value="TreeGrafter"/>
</dbReference>
<keyword evidence="13 17" id="KW-0807">Transducer</keyword>
<evidence type="ECO:0000256" key="8">
    <source>
        <dbReference type="ARBA" id="ARBA00023040"/>
    </source>
</evidence>
<dbReference type="KEGG" id="cpoo:109323230"/>
<evidence type="ECO:0000256" key="18">
    <source>
        <dbReference type="SAM" id="Phobius"/>
    </source>
</evidence>
<dbReference type="GO" id="GO:0019957">
    <property type="term" value="F:C-C chemokine binding"/>
    <property type="evidence" value="ECO:0007669"/>
    <property type="project" value="TreeGrafter"/>
</dbReference>
<reference evidence="20" key="1">
    <citation type="submission" date="2025-08" db="UniProtKB">
        <authorList>
            <consortium name="Ensembl"/>
        </authorList>
    </citation>
    <scope>IDENTIFICATION</scope>
</reference>
<gene>
    <name evidence="20" type="primary">LOC109323230</name>
</gene>
<name>A0A7M4G3L7_CROPO</name>
<keyword evidence="7 18" id="KW-1133">Transmembrane helix</keyword>
<dbReference type="RefSeq" id="XP_019410231.1">
    <property type="nucleotide sequence ID" value="XM_019554686.1"/>
</dbReference>
<dbReference type="CDD" id="cd15178">
    <property type="entry name" value="7tmA_CXCR1_2"/>
    <property type="match status" value="1"/>
</dbReference>
<feature type="domain" description="G-protein coupled receptors family 1 profile" evidence="19">
    <location>
        <begin position="70"/>
        <end position="319"/>
    </location>
</feature>
<dbReference type="PROSITE" id="PS50262">
    <property type="entry name" value="G_PROTEIN_RECEP_F1_2"/>
    <property type="match status" value="1"/>
</dbReference>
<feature type="transmembrane region" description="Helical" evidence="18">
    <location>
        <begin position="166"/>
        <end position="188"/>
    </location>
</feature>
<dbReference type="GO" id="GO:0030593">
    <property type="term" value="P:neutrophil chemotaxis"/>
    <property type="evidence" value="ECO:0007669"/>
    <property type="project" value="TreeGrafter"/>
</dbReference>
<evidence type="ECO:0000256" key="11">
    <source>
        <dbReference type="ARBA" id="ARBA00023170"/>
    </source>
</evidence>
<evidence type="ECO:0000256" key="2">
    <source>
        <dbReference type="ARBA" id="ARBA00020033"/>
    </source>
</evidence>
<dbReference type="InterPro" id="IPR000276">
    <property type="entry name" value="GPCR_Rhodpsn"/>
</dbReference>
<evidence type="ECO:0000256" key="14">
    <source>
        <dbReference type="ARBA" id="ARBA00025505"/>
    </source>
</evidence>
<feature type="transmembrane region" description="Helical" evidence="18">
    <location>
        <begin position="223"/>
        <end position="244"/>
    </location>
</feature>
<keyword evidence="8 17" id="KW-0297">G-protein coupled receptor</keyword>
<evidence type="ECO:0000256" key="16">
    <source>
        <dbReference type="ARBA" id="ARBA00034130"/>
    </source>
</evidence>
<accession>A0A7M4G3L7</accession>
<evidence type="ECO:0000256" key="9">
    <source>
        <dbReference type="ARBA" id="ARBA00023136"/>
    </source>
</evidence>
<feature type="transmembrane region" description="Helical" evidence="18">
    <location>
        <begin position="135"/>
        <end position="154"/>
    </location>
</feature>
<evidence type="ECO:0000259" key="19">
    <source>
        <dbReference type="PROSITE" id="PS50262"/>
    </source>
</evidence>
<organism evidence="20 21">
    <name type="scientific">Crocodylus porosus</name>
    <name type="common">Saltwater crocodile</name>
    <name type="synonym">Estuarine crocodile</name>
    <dbReference type="NCBI Taxonomy" id="8502"/>
    <lineage>
        <taxon>Eukaryota</taxon>
        <taxon>Metazoa</taxon>
        <taxon>Chordata</taxon>
        <taxon>Craniata</taxon>
        <taxon>Vertebrata</taxon>
        <taxon>Euteleostomi</taxon>
        <taxon>Archelosauria</taxon>
        <taxon>Archosauria</taxon>
        <taxon>Crocodylia</taxon>
        <taxon>Longirostres</taxon>
        <taxon>Crocodylidae</taxon>
        <taxon>Crocodylus</taxon>
    </lineage>
</organism>
<dbReference type="GO" id="GO:0006955">
    <property type="term" value="P:immune response"/>
    <property type="evidence" value="ECO:0007669"/>
    <property type="project" value="TreeGrafter"/>
</dbReference>
<evidence type="ECO:0000313" key="20">
    <source>
        <dbReference type="Ensembl" id="ENSCPRP00005027316.1"/>
    </source>
</evidence>
<dbReference type="PRINTS" id="PR00237">
    <property type="entry name" value="GPCRRHODOPSN"/>
</dbReference>
<proteinExistence type="inferred from homology"/>
<evidence type="ECO:0000256" key="1">
    <source>
        <dbReference type="ARBA" id="ARBA00004651"/>
    </source>
</evidence>
<keyword evidence="10" id="KW-1015">Disulfide bond</keyword>
<evidence type="ECO:0000256" key="7">
    <source>
        <dbReference type="ARBA" id="ARBA00022989"/>
    </source>
</evidence>
<keyword evidence="11 17" id="KW-0675">Receptor</keyword>
<comment type="subcellular location">
    <subcellularLocation>
        <location evidence="1">Cell membrane</location>
        <topology evidence="1">Multi-pass membrane protein</topology>
    </subcellularLocation>
</comment>